<evidence type="ECO:0000259" key="5">
    <source>
        <dbReference type="PROSITE" id="PS50977"/>
    </source>
</evidence>
<dbReference type="InterPro" id="IPR001647">
    <property type="entry name" value="HTH_TetR"/>
</dbReference>
<dbReference type="SUPFAM" id="SSF48498">
    <property type="entry name" value="Tetracyclin repressor-like, C-terminal domain"/>
    <property type="match status" value="2"/>
</dbReference>
<evidence type="ECO:0000256" key="4">
    <source>
        <dbReference type="PROSITE-ProRule" id="PRU00335"/>
    </source>
</evidence>
<dbReference type="PROSITE" id="PS01081">
    <property type="entry name" value="HTH_TETR_1"/>
    <property type="match status" value="1"/>
</dbReference>
<feature type="DNA-binding region" description="H-T-H motif" evidence="4">
    <location>
        <begin position="253"/>
        <end position="272"/>
    </location>
</feature>
<accession>A0A9X2J4D3</accession>
<dbReference type="Gene3D" id="1.10.10.60">
    <property type="entry name" value="Homeodomain-like"/>
    <property type="match status" value="1"/>
</dbReference>
<name>A0A9X2J4D3_9SPHN</name>
<dbReference type="SUPFAM" id="SSF46689">
    <property type="entry name" value="Homeodomain-like"/>
    <property type="match status" value="2"/>
</dbReference>
<dbReference type="GO" id="GO:0003700">
    <property type="term" value="F:DNA-binding transcription factor activity"/>
    <property type="evidence" value="ECO:0007669"/>
    <property type="project" value="TreeGrafter"/>
</dbReference>
<dbReference type="InterPro" id="IPR009057">
    <property type="entry name" value="Homeodomain-like_sf"/>
</dbReference>
<dbReference type="GO" id="GO:0000976">
    <property type="term" value="F:transcription cis-regulatory region binding"/>
    <property type="evidence" value="ECO:0007669"/>
    <property type="project" value="TreeGrafter"/>
</dbReference>
<feature type="domain" description="HTH tetR-type" evidence="5">
    <location>
        <begin position="14"/>
        <end position="74"/>
    </location>
</feature>
<evidence type="ECO:0000256" key="2">
    <source>
        <dbReference type="ARBA" id="ARBA00023125"/>
    </source>
</evidence>
<dbReference type="EMBL" id="JAMSHT010000001">
    <property type="protein sequence ID" value="MCM8558236.1"/>
    <property type="molecule type" value="Genomic_DNA"/>
</dbReference>
<organism evidence="6 7">
    <name type="scientific">Sphingomicrobium sediminis</name>
    <dbReference type="NCBI Taxonomy" id="2950949"/>
    <lineage>
        <taxon>Bacteria</taxon>
        <taxon>Pseudomonadati</taxon>
        <taxon>Pseudomonadota</taxon>
        <taxon>Alphaproteobacteria</taxon>
        <taxon>Sphingomonadales</taxon>
        <taxon>Sphingomonadaceae</taxon>
        <taxon>Sphingomicrobium</taxon>
    </lineage>
</organism>
<evidence type="ECO:0000256" key="3">
    <source>
        <dbReference type="ARBA" id="ARBA00023163"/>
    </source>
</evidence>
<dbReference type="Pfam" id="PF17932">
    <property type="entry name" value="TetR_C_24"/>
    <property type="match status" value="1"/>
</dbReference>
<feature type="domain" description="HTH tetR-type" evidence="5">
    <location>
        <begin position="230"/>
        <end position="290"/>
    </location>
</feature>
<dbReference type="InterPro" id="IPR041490">
    <property type="entry name" value="KstR2_TetR_C"/>
</dbReference>
<reference evidence="6" key="1">
    <citation type="submission" date="2022-06" db="EMBL/GenBank/DDBJ databases">
        <title>Sphingomicrobium sedimins sp. nov., a marine bacterium isolated from tidal flat.</title>
        <authorList>
            <person name="Kim C.-H."/>
            <person name="Yoo Y."/>
            <person name="Kim J.-J."/>
        </authorList>
    </citation>
    <scope>NUCLEOTIDE SEQUENCE</scope>
    <source>
        <strain evidence="6">GRR-S6-50</strain>
    </source>
</reference>
<feature type="DNA-binding region" description="H-T-H motif" evidence="4">
    <location>
        <begin position="37"/>
        <end position="56"/>
    </location>
</feature>
<keyword evidence="7" id="KW-1185">Reference proteome</keyword>
<keyword evidence="2 4" id="KW-0238">DNA-binding</keyword>
<gene>
    <name evidence="6" type="ORF">NDO55_10450</name>
</gene>
<evidence type="ECO:0000313" key="7">
    <source>
        <dbReference type="Proteomes" id="UP001155128"/>
    </source>
</evidence>
<keyword evidence="1" id="KW-0805">Transcription regulation</keyword>
<dbReference type="RefSeq" id="WP_252114995.1">
    <property type="nucleotide sequence ID" value="NZ_JAMSHT010000001.1"/>
</dbReference>
<dbReference type="Gene3D" id="1.10.357.10">
    <property type="entry name" value="Tetracycline Repressor, domain 2"/>
    <property type="match status" value="2"/>
</dbReference>
<dbReference type="PANTHER" id="PTHR30055:SF234">
    <property type="entry name" value="HTH-TYPE TRANSCRIPTIONAL REGULATOR BETI"/>
    <property type="match status" value="1"/>
</dbReference>
<dbReference type="Pfam" id="PF00440">
    <property type="entry name" value="TetR_N"/>
    <property type="match status" value="2"/>
</dbReference>
<dbReference type="AlphaFoldDB" id="A0A9X2J4D3"/>
<proteinExistence type="predicted"/>
<evidence type="ECO:0000256" key="1">
    <source>
        <dbReference type="ARBA" id="ARBA00023015"/>
    </source>
</evidence>
<dbReference type="PRINTS" id="PR00455">
    <property type="entry name" value="HTHTETR"/>
</dbReference>
<dbReference type="InterPro" id="IPR036271">
    <property type="entry name" value="Tet_transcr_reg_TetR-rel_C_sf"/>
</dbReference>
<dbReference type="Proteomes" id="UP001155128">
    <property type="component" value="Unassembled WGS sequence"/>
</dbReference>
<comment type="caution">
    <text evidence="6">The sequence shown here is derived from an EMBL/GenBank/DDBJ whole genome shotgun (WGS) entry which is preliminary data.</text>
</comment>
<evidence type="ECO:0000313" key="6">
    <source>
        <dbReference type="EMBL" id="MCM8558236.1"/>
    </source>
</evidence>
<dbReference type="PANTHER" id="PTHR30055">
    <property type="entry name" value="HTH-TYPE TRANSCRIPTIONAL REGULATOR RUTR"/>
    <property type="match status" value="1"/>
</dbReference>
<dbReference type="PROSITE" id="PS50977">
    <property type="entry name" value="HTH_TETR_2"/>
    <property type="match status" value="2"/>
</dbReference>
<sequence length="423" mass="46076">MRDGQANLQAAKRSDKRGLILARAVRLFNEQGYFDTRLEDVAAALDTAKTSISYHFQSKEALLAAAYEASCDAADAELELAAQAPDGLARIRSWIRNFAHHAADEARQGRPVAMLRDPAGLGGEGEQALHARLNRQAAMLQRFVDEGIADGSLSPASGDAAVQFILSLHYWLGRWLARVPLDGQDQAIDAFLDLLTHGLATSRDRQFRSPVLRDGIDAESLLFDREARNRMKLDAFVRVGTRHLNRRGYRALSVNDIANDLGVTRGTFYYHFEDKAALLEACVERSLDRVEEAVAMGRAAPDGLAGLFDALSRLFDGHVNDVDPLLRVSLYPALAQRIRPLAHARLRRATAGFGELVAQGMADGSVRPVELEAVETMIFGVLTGATLNWSPDAGLRRPGSSAGGHPHAADYFAPLLFGIGSRS</sequence>
<keyword evidence="3" id="KW-0804">Transcription</keyword>
<dbReference type="InterPro" id="IPR023772">
    <property type="entry name" value="DNA-bd_HTH_TetR-type_CS"/>
</dbReference>
<dbReference type="InterPro" id="IPR050109">
    <property type="entry name" value="HTH-type_TetR-like_transc_reg"/>
</dbReference>
<protein>
    <submittedName>
        <fullName evidence="6">TetR family transcriptional regulator</fullName>
    </submittedName>
</protein>